<gene>
    <name evidence="4" type="ORF">Hyperionvirus14_42</name>
</gene>
<evidence type="ECO:0000313" key="4">
    <source>
        <dbReference type="EMBL" id="AYV83953.1"/>
    </source>
</evidence>
<keyword evidence="4" id="KW-0808">Transferase</keyword>
<dbReference type="Pfam" id="PF01050">
    <property type="entry name" value="MannoseP_isomer"/>
    <property type="match status" value="1"/>
</dbReference>
<protein>
    <submittedName>
        <fullName evidence="4">Mannose-1-phosphate guanylyltransferase/mannose-6-phosphate isomerase</fullName>
    </submittedName>
</protein>
<dbReference type="InterPro" id="IPR029044">
    <property type="entry name" value="Nucleotide-diphossugar_trans"/>
</dbReference>
<dbReference type="Pfam" id="PF22640">
    <property type="entry name" value="ManC_GMP_beta-helix"/>
    <property type="match status" value="1"/>
</dbReference>
<dbReference type="Gene3D" id="3.90.550.10">
    <property type="entry name" value="Spore Coat Polysaccharide Biosynthesis Protein SpsA, Chain A"/>
    <property type="match status" value="1"/>
</dbReference>
<dbReference type="GO" id="GO:0005976">
    <property type="term" value="P:polysaccharide metabolic process"/>
    <property type="evidence" value="ECO:0007669"/>
    <property type="project" value="InterPro"/>
</dbReference>
<organism evidence="4">
    <name type="scientific">Hyperionvirus sp</name>
    <dbReference type="NCBI Taxonomy" id="2487770"/>
    <lineage>
        <taxon>Viruses</taxon>
        <taxon>Varidnaviria</taxon>
        <taxon>Bamfordvirae</taxon>
        <taxon>Nucleocytoviricota</taxon>
        <taxon>Megaviricetes</taxon>
        <taxon>Imitervirales</taxon>
        <taxon>Mimiviridae</taxon>
        <taxon>Klosneuvirinae</taxon>
    </lineage>
</organism>
<dbReference type="InterPro" id="IPR054566">
    <property type="entry name" value="ManC/GMP-like_b-helix"/>
</dbReference>
<dbReference type="SUPFAM" id="SSF53448">
    <property type="entry name" value="Nucleotide-diphospho-sugar transferases"/>
    <property type="match status" value="1"/>
</dbReference>
<name>A0A3G5ADI5_9VIRU</name>
<sequence>MESIMKKRGYILLWDMSLEYTPVILCGGSGSRMFPWSRDNMPKQFLRIMGELSLLQETILRFTRAGEIYLVSNVKHEHILFFQLKELRDKGLIGDGVKISVILEPVSKNTAPPVGYVCSLLRGRNLLFLPCDHVYDDSVLLGVIEGARGSSAAITTIGKQPTGPETGFGYLLYDEESSRVVKFIEKPTKEVAEGYLATGKYFWNSGIFLMKSDEVKALMEAFLPVTMAAIGRVTVERKMNMGMQVLTLGVGEYDRCENISIDYGLMEKLPERSIGMLKYVGRWDDIGSFSSVHSVLGEVKSLKRLDEKSENCYVHASKLVLLCHVKDLVVVDTADALLISDLGHSQDVKKLYEKVKRSGMKEIEYTNLVYYGWGFVEVLSMEGKFKVSKVTVYPGGHLEVEGVTVGQMKHWTVLEGVGRVVNRLSLIDIKLNDNVKIDTSFKHSAFNSGKENLILLENVVQLV</sequence>
<evidence type="ECO:0000259" key="1">
    <source>
        <dbReference type="Pfam" id="PF00483"/>
    </source>
</evidence>
<dbReference type="InterPro" id="IPR005835">
    <property type="entry name" value="NTP_transferase_dom"/>
</dbReference>
<reference evidence="4" key="1">
    <citation type="submission" date="2018-10" db="EMBL/GenBank/DDBJ databases">
        <title>Hidden diversity of soil giant viruses.</title>
        <authorList>
            <person name="Schulz F."/>
            <person name="Alteio L."/>
            <person name="Goudeau D."/>
            <person name="Ryan E.M."/>
            <person name="Malmstrom R.R."/>
            <person name="Blanchard J."/>
            <person name="Woyke T."/>
        </authorList>
    </citation>
    <scope>NUCLEOTIDE SEQUENCE</scope>
    <source>
        <strain evidence="4">HYV1</strain>
    </source>
</reference>
<dbReference type="InterPro" id="IPR001538">
    <property type="entry name" value="Man6P_isomerase-2_C"/>
</dbReference>
<dbReference type="GO" id="GO:0009298">
    <property type="term" value="P:GDP-mannose biosynthetic process"/>
    <property type="evidence" value="ECO:0007669"/>
    <property type="project" value="TreeGrafter"/>
</dbReference>
<dbReference type="PANTHER" id="PTHR46390">
    <property type="entry name" value="MANNOSE-1-PHOSPHATE GUANYLYLTRANSFERASE"/>
    <property type="match status" value="1"/>
</dbReference>
<accession>A0A3G5ADI5</accession>
<feature type="domain" description="MannoseP isomerase/GMP-like beta-helix" evidence="3">
    <location>
        <begin position="309"/>
        <end position="354"/>
    </location>
</feature>
<dbReference type="Pfam" id="PF00483">
    <property type="entry name" value="NTP_transferase"/>
    <property type="match status" value="1"/>
</dbReference>
<dbReference type="InterPro" id="IPR011051">
    <property type="entry name" value="RmlC_Cupin_sf"/>
</dbReference>
<evidence type="ECO:0000259" key="3">
    <source>
        <dbReference type="Pfam" id="PF22640"/>
    </source>
</evidence>
<dbReference type="EMBL" id="MK072396">
    <property type="protein sequence ID" value="AYV83953.1"/>
    <property type="molecule type" value="Genomic_DNA"/>
</dbReference>
<dbReference type="SUPFAM" id="SSF51182">
    <property type="entry name" value="RmlC-like cupins"/>
    <property type="match status" value="1"/>
</dbReference>
<evidence type="ECO:0000259" key="2">
    <source>
        <dbReference type="Pfam" id="PF01050"/>
    </source>
</evidence>
<dbReference type="GO" id="GO:0016853">
    <property type="term" value="F:isomerase activity"/>
    <property type="evidence" value="ECO:0007669"/>
    <property type="project" value="UniProtKB-KW"/>
</dbReference>
<proteinExistence type="predicted"/>
<feature type="domain" description="Mannose-6-phosphate isomerase type II C-terminal" evidence="2">
    <location>
        <begin position="361"/>
        <end position="457"/>
    </location>
</feature>
<dbReference type="InterPro" id="IPR051161">
    <property type="entry name" value="Mannose-6P_isomerase_type2"/>
</dbReference>
<keyword evidence="4" id="KW-0413">Isomerase</keyword>
<dbReference type="GO" id="GO:0004475">
    <property type="term" value="F:mannose-1-phosphate guanylyltransferase (GTP) activity"/>
    <property type="evidence" value="ECO:0007669"/>
    <property type="project" value="TreeGrafter"/>
</dbReference>
<dbReference type="PANTHER" id="PTHR46390:SF1">
    <property type="entry name" value="MANNOSE-1-PHOSPHATE GUANYLYLTRANSFERASE"/>
    <property type="match status" value="1"/>
</dbReference>
<keyword evidence="4" id="KW-0548">Nucleotidyltransferase</keyword>
<feature type="domain" description="Nucleotidyl transferase" evidence="1">
    <location>
        <begin position="22"/>
        <end position="295"/>
    </location>
</feature>